<dbReference type="GO" id="GO:0005886">
    <property type="term" value="C:plasma membrane"/>
    <property type="evidence" value="ECO:0007669"/>
    <property type="project" value="UniProtKB-SubCell"/>
</dbReference>
<dbReference type="RefSeq" id="WP_097928366.1">
    <property type="nucleotide sequence ID" value="NZ_OCTN01000001.1"/>
</dbReference>
<dbReference type="PANTHER" id="PTHR23427:SF2">
    <property type="entry name" value="SURFEIT LOCUS PROTEIN 1"/>
    <property type="match status" value="1"/>
</dbReference>
<dbReference type="PROSITE" id="PS50895">
    <property type="entry name" value="SURF1"/>
    <property type="match status" value="1"/>
</dbReference>
<evidence type="ECO:0000313" key="7">
    <source>
        <dbReference type="EMBL" id="SOH92807.1"/>
    </source>
</evidence>
<feature type="transmembrane region" description="Helical" evidence="6">
    <location>
        <begin position="6"/>
        <end position="24"/>
    </location>
</feature>
<dbReference type="InterPro" id="IPR045214">
    <property type="entry name" value="Surf1/Surf4"/>
</dbReference>
<dbReference type="PANTHER" id="PTHR23427">
    <property type="entry name" value="SURFEIT LOCUS PROTEIN"/>
    <property type="match status" value="1"/>
</dbReference>
<keyword evidence="5 6" id="KW-0472">Membrane</keyword>
<evidence type="ECO:0000256" key="5">
    <source>
        <dbReference type="ARBA" id="ARBA00023136"/>
    </source>
</evidence>
<evidence type="ECO:0000256" key="1">
    <source>
        <dbReference type="ARBA" id="ARBA00004370"/>
    </source>
</evidence>
<sequence>MKRHLGPLLFGIIGCAILISLGVWQLQRLSWKQDLIDTTERMMSAAPIALPLAPTEENDEYVPVFVEGTILSGELHAITTARGSGPGFRVIAPFETTDGRRILVDRGYVDETQKNATRPIGPATLNGVLHWPNERTFDTPANDLENNYWFARDVAEMADVLEAEPVMIAVAASSIEGGPQPLPLTAAYHNRHMEYVVTWFGLAIAWAFMTGVWINARRKS</sequence>
<dbReference type="PROSITE" id="PS51257">
    <property type="entry name" value="PROKAR_LIPOPROTEIN"/>
    <property type="match status" value="1"/>
</dbReference>
<reference evidence="8" key="1">
    <citation type="submission" date="2017-09" db="EMBL/GenBank/DDBJ databases">
        <authorList>
            <person name="Varghese N."/>
            <person name="Submissions S."/>
        </authorList>
    </citation>
    <scope>NUCLEOTIDE SEQUENCE [LARGE SCALE GENOMIC DNA]</scope>
    <source>
        <strain evidence="8">C7</strain>
    </source>
</reference>
<dbReference type="CDD" id="cd06662">
    <property type="entry name" value="SURF1"/>
    <property type="match status" value="1"/>
</dbReference>
<dbReference type="Proteomes" id="UP000220034">
    <property type="component" value="Unassembled WGS sequence"/>
</dbReference>
<keyword evidence="8" id="KW-1185">Reference proteome</keyword>
<evidence type="ECO:0000313" key="8">
    <source>
        <dbReference type="Proteomes" id="UP000220034"/>
    </source>
</evidence>
<evidence type="ECO:0000256" key="3">
    <source>
        <dbReference type="ARBA" id="ARBA00022692"/>
    </source>
</evidence>
<gene>
    <name evidence="7" type="ORF">SAMN06273572_101656</name>
</gene>
<comment type="subcellular location">
    <subcellularLocation>
        <location evidence="6">Cell membrane</location>
        <topology evidence="6">Multi-pass membrane protein</topology>
    </subcellularLocation>
    <subcellularLocation>
        <location evidence="1">Membrane</location>
    </subcellularLocation>
</comment>
<accession>A0A2C9CNL8</accession>
<proteinExistence type="inferred from homology"/>
<organism evidence="7 8">
    <name type="scientific">Pontivivens marinum</name>
    <dbReference type="NCBI Taxonomy" id="1690039"/>
    <lineage>
        <taxon>Bacteria</taxon>
        <taxon>Pseudomonadati</taxon>
        <taxon>Pseudomonadota</taxon>
        <taxon>Alphaproteobacteria</taxon>
        <taxon>Rhodobacterales</taxon>
        <taxon>Paracoccaceae</taxon>
        <taxon>Pontivivens</taxon>
    </lineage>
</organism>
<dbReference type="Pfam" id="PF02104">
    <property type="entry name" value="SURF1"/>
    <property type="match status" value="1"/>
</dbReference>
<dbReference type="AlphaFoldDB" id="A0A2C9CNL8"/>
<name>A0A2C9CNL8_9RHOB</name>
<keyword evidence="6" id="KW-1003">Cell membrane</keyword>
<evidence type="ECO:0000256" key="6">
    <source>
        <dbReference type="RuleBase" id="RU363076"/>
    </source>
</evidence>
<keyword evidence="3 6" id="KW-0812">Transmembrane</keyword>
<evidence type="ECO:0000256" key="4">
    <source>
        <dbReference type="ARBA" id="ARBA00022989"/>
    </source>
</evidence>
<feature type="transmembrane region" description="Helical" evidence="6">
    <location>
        <begin position="195"/>
        <end position="214"/>
    </location>
</feature>
<comment type="similarity">
    <text evidence="2 6">Belongs to the SURF1 family.</text>
</comment>
<evidence type="ECO:0000256" key="2">
    <source>
        <dbReference type="ARBA" id="ARBA00007165"/>
    </source>
</evidence>
<dbReference type="EMBL" id="OCTN01000001">
    <property type="protein sequence ID" value="SOH92807.1"/>
    <property type="molecule type" value="Genomic_DNA"/>
</dbReference>
<dbReference type="OrthoDB" id="6079986at2"/>
<keyword evidence="4 6" id="KW-1133">Transmembrane helix</keyword>
<protein>
    <recommendedName>
        <fullName evidence="6">SURF1-like protein</fullName>
    </recommendedName>
</protein>
<dbReference type="InterPro" id="IPR002994">
    <property type="entry name" value="Surf1/Shy1"/>
</dbReference>